<dbReference type="Proteomes" id="UP000551709">
    <property type="component" value="Chromosome"/>
</dbReference>
<reference evidence="1" key="2">
    <citation type="submission" date="2022-04" db="EMBL/GenBank/DDBJ databases">
        <authorList>
            <person name="Bromfield E.S.P."/>
            <person name="Cloutier S."/>
        </authorList>
    </citation>
    <scope>NUCLEOTIDE SEQUENCE</scope>
    <source>
        <strain evidence="1">1S5</strain>
    </source>
</reference>
<reference evidence="1" key="1">
    <citation type="journal article" date="2017" name="Syst. Appl. Microbiol.">
        <title>Soybeans inoculated with root zone soils of Canadian native legumes harbour diverse and novel Bradyrhizobium spp. that possess agricultural potential.</title>
        <authorList>
            <person name="Bromfield E.S.P."/>
            <person name="Cloutier S."/>
            <person name="Tambong J.T."/>
            <person name="Tran Thi T.V."/>
        </authorList>
    </citation>
    <scope>NUCLEOTIDE SEQUENCE</scope>
    <source>
        <strain evidence="1">1S5</strain>
    </source>
</reference>
<gene>
    <name evidence="1" type="ORF">HAP41_0000033360</name>
</gene>
<dbReference type="AlphaFoldDB" id="A0A8T5V2L2"/>
<organism evidence="1 2">
    <name type="scientific">Bradyrhizobium barranii subsp. apii</name>
    <dbReference type="NCBI Taxonomy" id="2819348"/>
    <lineage>
        <taxon>Bacteria</taxon>
        <taxon>Pseudomonadati</taxon>
        <taxon>Pseudomonadota</taxon>
        <taxon>Alphaproteobacteria</taxon>
        <taxon>Hyphomicrobiales</taxon>
        <taxon>Nitrobacteraceae</taxon>
        <taxon>Bradyrhizobium</taxon>
        <taxon>Bradyrhizobium barranii</taxon>
    </lineage>
</organism>
<sequence>MALDLFGPTVGAGGVTVRPSETRAFTAIDTFFRDCSSPDLDDGTEFSAAWFNEVTATLRALARANGQTAGSVDIVTQDNADDSILVRAAQHLIQRGLVSYGEDASVTANQITAALTPTPAEYKKGMRFYIKAANINTGAATANISGLGVLPIVRRDGSALLYGDIVAGGIDCYIFDGTKLQLPSARGRPQLVSNYDLYVNGAIGNDANDGISNVAGHALATIQQAINIAFSYAPSQFAITIHIADGTYAPFQTPGYAGPNIIVVGNTGNPSAVVVQNPAGTSHCVTVTGPNTMSVSFVKVVNLGTAAAGGFVVTGSGATLNTSNTVSGTISTGAVFEAYGAANLNINGAHNFAGNCSEALWGMLDGIISVATGINLTVSTPITCGLAFAYAAMGGKITFGPPNATIVNPGNVTGKRYQADNYGLINTNGGGASYLPGTIAGSASNGLYL</sequence>
<dbReference type="EMBL" id="CP096255">
    <property type="protein sequence ID" value="UPT85179.1"/>
    <property type="molecule type" value="Genomic_DNA"/>
</dbReference>
<evidence type="ECO:0000313" key="1">
    <source>
        <dbReference type="EMBL" id="UPT85179.1"/>
    </source>
</evidence>
<proteinExistence type="predicted"/>
<name>A0A8T5V2L2_9BRAD</name>
<dbReference type="RefSeq" id="WP_166090629.1">
    <property type="nucleotide sequence ID" value="NZ_CP096255.1"/>
</dbReference>
<protein>
    <submittedName>
        <fullName evidence="1">Uncharacterized protein</fullName>
    </submittedName>
</protein>
<accession>A0A8T5V2L2</accession>
<evidence type="ECO:0000313" key="2">
    <source>
        <dbReference type="Proteomes" id="UP000551709"/>
    </source>
</evidence>